<reference evidence="9" key="1">
    <citation type="submission" date="2011-12" db="EMBL/GenBank/DDBJ databases">
        <title>The Draft Genome of Lepisosteus oculatus.</title>
        <authorList>
            <consortium name="The Broad Institute Genome Assembly &amp; Analysis Group"/>
            <consortium name="Computational R&amp;D Group"/>
            <consortium name="and Sequencing Platform"/>
            <person name="Di Palma F."/>
            <person name="Alfoldi J."/>
            <person name="Johnson J."/>
            <person name="Berlin A."/>
            <person name="Gnerre S."/>
            <person name="Jaffe D."/>
            <person name="MacCallum I."/>
            <person name="Young S."/>
            <person name="Walker B.J."/>
            <person name="Lander E.S."/>
            <person name="Lindblad-Toh K."/>
        </authorList>
    </citation>
    <scope>NUCLEOTIDE SEQUENCE [LARGE SCALE GENOMIC DNA]</scope>
</reference>
<evidence type="ECO:0000256" key="5">
    <source>
        <dbReference type="SAM" id="MobiDB-lite"/>
    </source>
</evidence>
<reference evidence="8" key="2">
    <citation type="submission" date="2025-08" db="UniProtKB">
        <authorList>
            <consortium name="Ensembl"/>
        </authorList>
    </citation>
    <scope>IDENTIFICATION</scope>
</reference>
<evidence type="ECO:0000259" key="7">
    <source>
        <dbReference type="PROSITE" id="PS50050"/>
    </source>
</evidence>
<evidence type="ECO:0000256" key="6">
    <source>
        <dbReference type="SAM" id="SignalP"/>
    </source>
</evidence>
<dbReference type="HOGENOM" id="CLU_351835_0_0_1"/>
<dbReference type="Proteomes" id="UP000018468">
    <property type="component" value="Linkage group LG9"/>
</dbReference>
<dbReference type="eggNOG" id="ENOG502QVBW">
    <property type="taxonomic scope" value="Eukaryota"/>
</dbReference>
<organism evidence="8 9">
    <name type="scientific">Lepisosteus oculatus</name>
    <name type="common">Spotted gar</name>
    <dbReference type="NCBI Taxonomy" id="7918"/>
    <lineage>
        <taxon>Eukaryota</taxon>
        <taxon>Metazoa</taxon>
        <taxon>Chordata</taxon>
        <taxon>Craniata</taxon>
        <taxon>Vertebrata</taxon>
        <taxon>Euteleostomi</taxon>
        <taxon>Actinopterygii</taxon>
        <taxon>Neopterygii</taxon>
        <taxon>Holostei</taxon>
        <taxon>Semionotiformes</taxon>
        <taxon>Lepisosteidae</taxon>
        <taxon>Lepisosteus</taxon>
    </lineage>
</organism>
<keyword evidence="9" id="KW-1185">Reference proteome</keyword>
<dbReference type="Pfam" id="PF00020">
    <property type="entry name" value="TNFR_c6"/>
    <property type="match status" value="2"/>
</dbReference>
<keyword evidence="1 3" id="KW-1015">Disulfide bond</keyword>
<dbReference type="Gene3D" id="2.10.50.10">
    <property type="entry name" value="Tumor Necrosis Factor Receptor, subunit A, domain 2"/>
    <property type="match status" value="1"/>
</dbReference>
<keyword evidence="6" id="KW-0732">Signal</keyword>
<feature type="compositionally biased region" description="Polar residues" evidence="5">
    <location>
        <begin position="82"/>
        <end position="92"/>
    </location>
</feature>
<dbReference type="PANTHER" id="PTHR24042:SF8">
    <property type="match status" value="1"/>
</dbReference>
<dbReference type="SMART" id="SM00208">
    <property type="entry name" value="TNFR"/>
    <property type="match status" value="2"/>
</dbReference>
<dbReference type="PANTHER" id="PTHR24042">
    <property type="entry name" value="NEL HOMOLOG"/>
    <property type="match status" value="1"/>
</dbReference>
<protein>
    <submittedName>
        <fullName evidence="8">NELL (neural EGFL like) family member 3</fullName>
    </submittedName>
</protein>
<dbReference type="KEGG" id="loc:107078175"/>
<dbReference type="Gene3D" id="2.10.25.10">
    <property type="entry name" value="Laminin"/>
    <property type="match status" value="1"/>
</dbReference>
<evidence type="ECO:0000313" key="8">
    <source>
        <dbReference type="Ensembl" id="ENSLOCP00000009340.1"/>
    </source>
</evidence>
<feature type="disulfide bond" evidence="3">
    <location>
        <begin position="367"/>
        <end position="380"/>
    </location>
</feature>
<dbReference type="GeneID" id="107078175"/>
<keyword evidence="2" id="KW-0325">Glycoprotein</keyword>
<feature type="coiled-coil region" evidence="4">
    <location>
        <begin position="237"/>
        <end position="276"/>
    </location>
</feature>
<dbReference type="Ensembl" id="ENSLOCT00000009351.1">
    <property type="protein sequence ID" value="ENSLOCP00000009340.1"/>
    <property type="gene ID" value="ENSLOCG00000007691.1"/>
</dbReference>
<dbReference type="AlphaFoldDB" id="W5MLT1"/>
<feature type="repeat" description="TNFR-Cys" evidence="3">
    <location>
        <begin position="348"/>
        <end position="388"/>
    </location>
</feature>
<dbReference type="PROSITE" id="PS01187">
    <property type="entry name" value="EGF_CA"/>
    <property type="match status" value="1"/>
</dbReference>
<dbReference type="GeneTree" id="ENSGT00810000125439"/>
<proteinExistence type="predicted"/>
<dbReference type="OrthoDB" id="6083769at2759"/>
<dbReference type="OMA" id="GHTCVRE"/>
<evidence type="ECO:0000256" key="4">
    <source>
        <dbReference type="SAM" id="Coils"/>
    </source>
</evidence>
<keyword evidence="4" id="KW-0175">Coiled coil</keyword>
<sequence length="917" mass="100503">MTISKAPLFLMLCTVLLPGNVENVAEICRGAHCYGAETENARPCSGTHCSGRLRPRPYGSATQGRSAQPVPALHGAHPLFPSRTTAGPNTIPHSPRGGSEKTRSGAADGSSGCTGTDCVSPAWPTSNDTRECKGIECKLPVRMRLKPRPTKAHQCVGESCPGDAHGQPSPVHIADRAAQFLGEFTDFGYPPSEFGGAPLGVQLTCDIKPGENEVPSEDALILQLQLAKGQEKFVEALKSQQKVLADLQQRLTHQQSALLSQQREILEQQRKMYEQMDLVKVQYSMLFEAVKQMSFQSLQEDIQSYFESHLQGLQNQVRNHLQKSYAVHKVEVDAKVIDVGTSVLECGACGAEEYCNFQSNPPQCEKCTMCPPGFFLVSDCSLNADRVCQDRDECLELPNLCGERVKCLNTPGGFRCLGTSDREAVAGVCGHAHFFNRDLQECQACADCEGQAVAFPCSAVSDTVCTTLSENKLSDSWSALVAVPSAQSTPSRIFPGLYLDIEGQEQTDFVSSEDGRLIFQQHGLIWADHNFALKHSCRNFLQLSMRLNNSEEGFDLSGVRIEQPDGKPFQSVSVSSTAEVEPNYTLSLFLKSPNQYCNQSKDLHVYDLNTPFSMLWLSHDTGAVAMIAQMAMSVQYQTNYRPAFRVISVSDTYMISLSHDSRAVRFTESGVVKFVFQQALYSMGHSCVREGFSLVSYLNRNGTNSELMQVFKPGVNYRDTSISLSGAAKVSGGDTLSFEILSPAHCNIRYFGDNSGISTLSLIWIPSAVSTALSATVCRAGLPTGAVRNKVLCFQQVTPNEEQVQLIASGQFARKYFVFRASGVASLTFHLKMIHSCNVVKLTLHRQLSDQVQPRPLAQQIGGQMPEGSEWSSVSLRASFGVRNGTMIYITLDCTRGRINQITHERGTDLSLLWVSS</sequence>
<evidence type="ECO:0000313" key="9">
    <source>
        <dbReference type="Proteomes" id="UP000018468"/>
    </source>
</evidence>
<reference evidence="8" key="3">
    <citation type="submission" date="2025-09" db="UniProtKB">
        <authorList>
            <consortium name="Ensembl"/>
        </authorList>
    </citation>
    <scope>IDENTIFICATION</scope>
</reference>
<feature type="region of interest" description="Disordered" evidence="5">
    <location>
        <begin position="55"/>
        <end position="117"/>
    </location>
</feature>
<dbReference type="EMBL" id="AHAT01027043">
    <property type="status" value="NOT_ANNOTATED_CDS"/>
    <property type="molecule type" value="Genomic_DNA"/>
</dbReference>
<dbReference type="GO" id="GO:0005615">
    <property type="term" value="C:extracellular space"/>
    <property type="evidence" value="ECO:0000318"/>
    <property type="project" value="GO_Central"/>
</dbReference>
<dbReference type="InterPro" id="IPR001368">
    <property type="entry name" value="TNFR/NGFR_Cys_rich_reg"/>
</dbReference>
<feature type="disulfide bond" evidence="3">
    <location>
        <begin position="370"/>
        <end position="388"/>
    </location>
</feature>
<dbReference type="CTD" id="101886867"/>
<feature type="signal peptide" evidence="6">
    <location>
        <begin position="1"/>
        <end position="23"/>
    </location>
</feature>
<evidence type="ECO:0000256" key="1">
    <source>
        <dbReference type="ARBA" id="ARBA00023157"/>
    </source>
</evidence>
<feature type="chain" id="PRO_5004866454" evidence="6">
    <location>
        <begin position="24"/>
        <end position="917"/>
    </location>
</feature>
<evidence type="ECO:0000256" key="3">
    <source>
        <dbReference type="PROSITE-ProRule" id="PRU00206"/>
    </source>
</evidence>
<name>W5MLT1_LEPOC</name>
<dbReference type="GO" id="GO:0008201">
    <property type="term" value="F:heparin binding"/>
    <property type="evidence" value="ECO:0000318"/>
    <property type="project" value="GO_Central"/>
</dbReference>
<feature type="domain" description="TNFR-Cys" evidence="7">
    <location>
        <begin position="348"/>
        <end position="388"/>
    </location>
</feature>
<dbReference type="PROSITE" id="PS50050">
    <property type="entry name" value="TNFR_NGFR_2"/>
    <property type="match status" value="1"/>
</dbReference>
<dbReference type="InterPro" id="IPR018097">
    <property type="entry name" value="EGF_Ca-bd_CS"/>
</dbReference>
<evidence type="ECO:0000256" key="2">
    <source>
        <dbReference type="ARBA" id="ARBA00023180"/>
    </source>
</evidence>
<dbReference type="PROSITE" id="PS00652">
    <property type="entry name" value="TNFR_NGFR_1"/>
    <property type="match status" value="2"/>
</dbReference>
<accession>W5MLT1</accession>
<dbReference type="InParanoid" id="W5MLT1"/>
<dbReference type="GO" id="GO:0032502">
    <property type="term" value="P:developmental process"/>
    <property type="evidence" value="ECO:0007669"/>
    <property type="project" value="UniProtKB-ARBA"/>
</dbReference>
<dbReference type="Bgee" id="ENSLOCG00000007691">
    <property type="expression patterns" value="Expressed in zone of skin and 5 other cell types or tissues"/>
</dbReference>
<dbReference type="GO" id="GO:0005509">
    <property type="term" value="F:calcium ion binding"/>
    <property type="evidence" value="ECO:0007669"/>
    <property type="project" value="InterPro"/>
</dbReference>
<dbReference type="InterPro" id="IPR051586">
    <property type="entry name" value="PKC-binding_NELL"/>
</dbReference>
<dbReference type="STRING" id="7918.ENSLOCP00000009340"/>
<feature type="disulfide bond" evidence="3">
    <location>
        <begin position="349"/>
        <end position="364"/>
    </location>
</feature>